<protein>
    <recommendedName>
        <fullName evidence="3">Thioesterase</fullName>
    </recommendedName>
</protein>
<evidence type="ECO:0008006" key="3">
    <source>
        <dbReference type="Google" id="ProtNLM"/>
    </source>
</evidence>
<evidence type="ECO:0000313" key="1">
    <source>
        <dbReference type="EMBL" id="MBJ2175756.1"/>
    </source>
</evidence>
<dbReference type="Proteomes" id="UP000623301">
    <property type="component" value="Unassembled WGS sequence"/>
</dbReference>
<keyword evidence="2" id="KW-1185">Reference proteome</keyword>
<gene>
    <name evidence="1" type="ORF">JBL43_15995</name>
</gene>
<organism evidence="1 2">
    <name type="scientific">Aureibaculum flavum</name>
    <dbReference type="NCBI Taxonomy" id="2795986"/>
    <lineage>
        <taxon>Bacteria</taxon>
        <taxon>Pseudomonadati</taxon>
        <taxon>Bacteroidota</taxon>
        <taxon>Flavobacteriia</taxon>
        <taxon>Flavobacteriales</taxon>
        <taxon>Flavobacteriaceae</taxon>
        <taxon>Aureibaculum</taxon>
    </lineage>
</organism>
<comment type="caution">
    <text evidence="1">The sequence shown here is derived from an EMBL/GenBank/DDBJ whole genome shotgun (WGS) entry which is preliminary data.</text>
</comment>
<reference evidence="1 2" key="1">
    <citation type="submission" date="2020-12" db="EMBL/GenBank/DDBJ databases">
        <title>Aureibaculum luteum sp. nov. and Aureibaculum flavum sp. nov., novel members of the family Flavobacteriaceae isolated from Antarctic intertidal sediments.</title>
        <authorList>
            <person name="He X."/>
            <person name="Zhang X."/>
        </authorList>
    </citation>
    <scope>NUCLEOTIDE SEQUENCE [LARGE SCALE GENOMIC DNA]</scope>
    <source>
        <strain evidence="1 2">A20</strain>
    </source>
</reference>
<accession>A0ABS0WUT3</accession>
<evidence type="ECO:0000313" key="2">
    <source>
        <dbReference type="Proteomes" id="UP000623301"/>
    </source>
</evidence>
<dbReference type="RefSeq" id="WP_198842415.1">
    <property type="nucleotide sequence ID" value="NZ_JAEHFJ010000009.1"/>
</dbReference>
<proteinExistence type="predicted"/>
<sequence>MSKINYFEFSDAWVFMALSNYELEWKKIELTNIIARGDMLNHAIFTLEELSNGFQKLQVKGLIKIKEDQIALSNLGLGIMKKVVDSKSGLFTMVDYALKRINTEKIYIENISGNLISSCEFLTENNLSKAYKIYSK</sequence>
<name>A0ABS0WUT3_9FLAO</name>
<dbReference type="EMBL" id="JAEHFJ010000009">
    <property type="protein sequence ID" value="MBJ2175756.1"/>
    <property type="molecule type" value="Genomic_DNA"/>
</dbReference>